<dbReference type="RefSeq" id="XP_024580814.1">
    <property type="nucleotide sequence ID" value="XM_024730548.1"/>
</dbReference>
<dbReference type="EMBL" id="CCYD01001204">
    <property type="protein sequence ID" value="CEG44445.1"/>
    <property type="molecule type" value="Genomic_DNA"/>
</dbReference>
<keyword evidence="6" id="KW-0175">Coiled coil</keyword>
<dbReference type="OMA" id="FPHQGVA"/>
<dbReference type="PROSITE" id="PS50005">
    <property type="entry name" value="TPR"/>
    <property type="match status" value="3"/>
</dbReference>
<dbReference type="PANTHER" id="PTHR44200">
    <property type="entry name" value="DNAJ HOMOLOG SUBFAMILY C MEMBER 7"/>
    <property type="match status" value="1"/>
</dbReference>
<dbReference type="Pfam" id="PF08238">
    <property type="entry name" value="Sel1"/>
    <property type="match status" value="3"/>
</dbReference>
<evidence type="ECO:0000259" key="7">
    <source>
        <dbReference type="PROSITE" id="PS50865"/>
    </source>
</evidence>
<dbReference type="InterPro" id="IPR013083">
    <property type="entry name" value="Znf_RING/FYVE/PHD"/>
</dbReference>
<dbReference type="InterPro" id="IPR011990">
    <property type="entry name" value="TPR-like_helical_dom_sf"/>
</dbReference>
<dbReference type="SMART" id="SM00028">
    <property type="entry name" value="TPR"/>
    <property type="match status" value="6"/>
</dbReference>
<dbReference type="GO" id="GO:0008270">
    <property type="term" value="F:zinc ion binding"/>
    <property type="evidence" value="ECO:0007669"/>
    <property type="project" value="UniProtKB-KW"/>
</dbReference>
<feature type="repeat" description="TPR" evidence="5">
    <location>
        <begin position="838"/>
        <end position="871"/>
    </location>
</feature>
<dbReference type="GeneID" id="36395866"/>
<protein>
    <submittedName>
        <fullName evidence="8">Molecular chaperone (DnaJ superfamily)</fullName>
    </submittedName>
</protein>
<dbReference type="InterPro" id="IPR052758">
    <property type="entry name" value="SRC_co-chaperone"/>
</dbReference>
<dbReference type="InterPro" id="IPR019734">
    <property type="entry name" value="TPR_rpt"/>
</dbReference>
<dbReference type="PROSITE" id="PS01360">
    <property type="entry name" value="ZF_MYND_1"/>
    <property type="match status" value="1"/>
</dbReference>
<dbReference type="Gene3D" id="1.25.40.10">
    <property type="entry name" value="Tetratricopeptide repeat domain"/>
    <property type="match status" value="3"/>
</dbReference>
<dbReference type="InterPro" id="IPR002893">
    <property type="entry name" value="Znf_MYND"/>
</dbReference>
<dbReference type="Pfam" id="PF13181">
    <property type="entry name" value="TPR_8"/>
    <property type="match status" value="1"/>
</dbReference>
<keyword evidence="3" id="KW-0862">Zinc</keyword>
<feature type="coiled-coil region" evidence="6">
    <location>
        <begin position="319"/>
        <end position="346"/>
    </location>
</feature>
<organism evidence="8 9">
    <name type="scientific">Plasmopara halstedii</name>
    <name type="common">Downy mildew of sunflower</name>
    <dbReference type="NCBI Taxonomy" id="4781"/>
    <lineage>
        <taxon>Eukaryota</taxon>
        <taxon>Sar</taxon>
        <taxon>Stramenopiles</taxon>
        <taxon>Oomycota</taxon>
        <taxon>Peronosporomycetes</taxon>
        <taxon>Peronosporales</taxon>
        <taxon>Peronosporaceae</taxon>
        <taxon>Plasmopara</taxon>
    </lineage>
</organism>
<evidence type="ECO:0000313" key="9">
    <source>
        <dbReference type="Proteomes" id="UP000054928"/>
    </source>
</evidence>
<evidence type="ECO:0000313" key="8">
    <source>
        <dbReference type="EMBL" id="CEG44445.1"/>
    </source>
</evidence>
<evidence type="ECO:0000256" key="3">
    <source>
        <dbReference type="ARBA" id="ARBA00022833"/>
    </source>
</evidence>
<dbReference type="AlphaFoldDB" id="A0A0P1AV57"/>
<keyword evidence="2 4" id="KW-0863">Zinc-finger</keyword>
<dbReference type="OrthoDB" id="71226at2759"/>
<keyword evidence="5" id="KW-0802">TPR repeat</keyword>
<feature type="repeat" description="TPR" evidence="5">
    <location>
        <begin position="210"/>
        <end position="243"/>
    </location>
</feature>
<proteinExistence type="predicted"/>
<evidence type="ECO:0000256" key="4">
    <source>
        <dbReference type="PROSITE-ProRule" id="PRU00134"/>
    </source>
</evidence>
<dbReference type="PROSITE" id="PS50865">
    <property type="entry name" value="ZF_MYND_2"/>
    <property type="match status" value="1"/>
</dbReference>
<dbReference type="SUPFAM" id="SSF48452">
    <property type="entry name" value="TPR-like"/>
    <property type="match status" value="1"/>
</dbReference>
<keyword evidence="9" id="KW-1185">Reference proteome</keyword>
<dbReference type="InterPro" id="IPR006597">
    <property type="entry name" value="Sel1-like"/>
</dbReference>
<dbReference type="SUPFAM" id="SSF81901">
    <property type="entry name" value="HCP-like"/>
    <property type="match status" value="1"/>
</dbReference>
<accession>A0A0P1AV57</accession>
<evidence type="ECO:0000256" key="2">
    <source>
        <dbReference type="ARBA" id="ARBA00022771"/>
    </source>
</evidence>
<dbReference type="STRING" id="4781.A0A0P1AV57"/>
<name>A0A0P1AV57_PLAHL</name>
<keyword evidence="1" id="KW-0479">Metal-binding</keyword>
<reference evidence="9" key="1">
    <citation type="submission" date="2014-09" db="EMBL/GenBank/DDBJ databases">
        <authorList>
            <person name="Sharma Rahul"/>
            <person name="Thines Marco"/>
        </authorList>
    </citation>
    <scope>NUCLEOTIDE SEQUENCE [LARGE SCALE GENOMIC DNA]</scope>
</reference>
<evidence type="ECO:0000256" key="5">
    <source>
        <dbReference type="PROSITE-ProRule" id="PRU00339"/>
    </source>
</evidence>
<dbReference type="SMART" id="SM00671">
    <property type="entry name" value="SEL1"/>
    <property type="match status" value="3"/>
</dbReference>
<dbReference type="Gene3D" id="6.10.140.2220">
    <property type="match status" value="1"/>
</dbReference>
<evidence type="ECO:0000256" key="6">
    <source>
        <dbReference type="SAM" id="Coils"/>
    </source>
</evidence>
<feature type="repeat" description="TPR" evidence="5">
    <location>
        <begin position="279"/>
        <end position="312"/>
    </location>
</feature>
<dbReference type="Pfam" id="PF13432">
    <property type="entry name" value="TPR_16"/>
    <property type="match status" value="1"/>
</dbReference>
<dbReference type="Pfam" id="PF01753">
    <property type="entry name" value="zf-MYND"/>
    <property type="match status" value="1"/>
</dbReference>
<dbReference type="SUPFAM" id="SSF144232">
    <property type="entry name" value="HIT/MYND zinc finger-like"/>
    <property type="match status" value="1"/>
</dbReference>
<feature type="domain" description="MYND-type" evidence="7">
    <location>
        <begin position="1198"/>
        <end position="1240"/>
    </location>
</feature>
<dbReference type="Proteomes" id="UP000054928">
    <property type="component" value="Unassembled WGS sequence"/>
</dbReference>
<evidence type="ECO:0000256" key="1">
    <source>
        <dbReference type="ARBA" id="ARBA00022723"/>
    </source>
</evidence>
<sequence length="1254" mass="140952">MDASIETLASSAIAAGCLQAVMNMIHPELAKFVAFQKERVAQSDARQSFQRVTNTPDLTNLSPEQQTDISFQLKYLRQHWHSHLKFFGINPELPGVVQRALTYRNKVSHQSHMTLAQYEAAIATFEKLADMIECNSSIRQQINELVMKLLPSSPLKKQAAEAQINTKAVENIEARRQDLTQDSVVMPPTASLDQILQHNYLYDDKYDSLWMDFKLIGNDYFNEGNYTEAIEAYSQGLQVAPNKAVLYGNRATCFLRLQMFRHAREDAENALDADDYKNVKYYRLLSETMLAMKEYEEAKDICDRGLELEPNDAILRSRRRTLETKINEEKVAYEKEKKKMERDERAKVEAAIAAAKCDREEVSIKDKASRKKKGYESPNAKIELVAMINYQAVPANWIEVHTRGTQKFDVYKQGLTSLVVAADALLRVTDSIGMSGRSNLPLNLWVQEGIVNLRKAGEAGVAEAWYRLGVLYSSRVREGLPLTPDPHKMIECFQRAASLRPFIKPPGRRVFPHQGVAEAENELGVCHRDGISATNVKANLEKAFVFFLRSAEHDYPVGQYNVAIAYSTGKGIPVDAFAARLWTSRAAQHGLPEAQQLLAQLLKQGHGGKGDESQVRKSALTADQNLLANLLMSPDFDKLGATAFEDGVIADMSASSLTTSQRGKHVFKEFYDAYLEDKNDAKTAVDVSVHTDDEKARIMMMDSYTANPASSTNHNICRPPSTVIVAEIQARAKNGGITACNYVVSEKLFHNAEVLLGNGDVKGALRDLKKADLLWERSKNIVITTQFLSKLVKEAAVSFRINPRDIDAAYAIGRWGTLNDQDTLSHWKRCVKLHPNEASFHFYLGMAYLTFRRFEDAIDSMEAALAIDKKPDWLFWCAFSMIGCGMLDLALSVYKEYVNTNAPDERFIPDAYYSIGALYLNKSDNAMAVVYHELGKIAESVTIRFPAFYPRVLIETPKDTLRFGMKKSGYMESSVIASVMAQNMLECGFCKTSIKPTQLLGHKLAKCPRRIVSCRDCDEHLVFDLLQAHRQPRHSGVSDGKKKNKSKNCIQADTASQVDTAMCAECSQSNDLQQLTVSKFHLLASILKITEGKKNSTVFSLRAIIGHKWTLRMSHCSPKSSACCHVIKAIEGAEVDDSLIVFWCRPPSLESIDRRTLAIPMKGEVYGQDVVVYVLKCSTQALNFEMSHLRYMKDKTLCAGCGNPPYFNKRLLACSACKMVEYCSRDCQRAHWKRIHRHMCKHTSLFRLASVFCA</sequence>
<dbReference type="PANTHER" id="PTHR44200:SF1">
    <property type="entry name" value="DNAJ HOMOLOG SUBFAMILY C MEMBER 7"/>
    <property type="match status" value="1"/>
</dbReference>
<dbReference type="Gene3D" id="3.30.40.10">
    <property type="entry name" value="Zinc/RING finger domain, C3HC4 (zinc finger)"/>
    <property type="match status" value="1"/>
</dbReference>